<evidence type="ECO:0000313" key="7">
    <source>
        <dbReference type="Proteomes" id="UP000295301"/>
    </source>
</evidence>
<dbReference type="InterPro" id="IPR029016">
    <property type="entry name" value="GAF-like_dom_sf"/>
</dbReference>
<accession>A0A4V3AR88</accession>
<evidence type="ECO:0000256" key="1">
    <source>
        <dbReference type="ARBA" id="ARBA00023015"/>
    </source>
</evidence>
<dbReference type="Gene3D" id="3.30.450.40">
    <property type="match status" value="2"/>
</dbReference>
<dbReference type="GO" id="GO:0003677">
    <property type="term" value="F:DNA binding"/>
    <property type="evidence" value="ECO:0007669"/>
    <property type="project" value="UniProtKB-KW"/>
</dbReference>
<dbReference type="SUPFAM" id="SSF55781">
    <property type="entry name" value="GAF domain-like"/>
    <property type="match status" value="1"/>
</dbReference>
<evidence type="ECO:0000313" key="6">
    <source>
        <dbReference type="EMBL" id="TDK45667.1"/>
    </source>
</evidence>
<dbReference type="GO" id="GO:0045892">
    <property type="term" value="P:negative regulation of DNA-templated transcription"/>
    <property type="evidence" value="ECO:0007669"/>
    <property type="project" value="TreeGrafter"/>
</dbReference>
<keyword evidence="1" id="KW-0805">Transcription regulation</keyword>
<dbReference type="FunFam" id="1.10.10.10:FF:000056">
    <property type="entry name" value="IclR family transcriptional regulator"/>
    <property type="match status" value="1"/>
</dbReference>
<sequence length="242" mass="26651">MTAKNGVAAVERALSILDAFRDTDGRLSLTELAQKTGLYKSTILRLLASLEAYGYVRKLDDRGYQIGPKFVELAGIYQETFRIGDIVMPMLERIVNEVNESASYFVREGKMRLCLFRVDARQEIRDHIRVGDTRPLDRGASGKALIRYSGKRASDAGRDGLVFTSFGERNPDMAAMAAPVFGLGNTLSGCINISGPRTRFSPERVAEITPVLQRAAVELSIQAGASPEILKRLLPAEKDPRS</sequence>
<evidence type="ECO:0000259" key="5">
    <source>
        <dbReference type="PROSITE" id="PS51078"/>
    </source>
</evidence>
<keyword evidence="3" id="KW-0804">Transcription</keyword>
<feature type="domain" description="HTH iclR-type" evidence="4">
    <location>
        <begin position="7"/>
        <end position="68"/>
    </location>
</feature>
<comment type="caution">
    <text evidence="6">The sequence shown here is derived from an EMBL/GenBank/DDBJ whole genome shotgun (WGS) entry which is preliminary data.</text>
</comment>
<proteinExistence type="predicted"/>
<dbReference type="Gene3D" id="1.10.10.10">
    <property type="entry name" value="Winged helix-like DNA-binding domain superfamily/Winged helix DNA-binding domain"/>
    <property type="match status" value="1"/>
</dbReference>
<dbReference type="SUPFAM" id="SSF46785">
    <property type="entry name" value="Winged helix' DNA-binding domain"/>
    <property type="match status" value="1"/>
</dbReference>
<dbReference type="EMBL" id="SMUV01000068">
    <property type="protein sequence ID" value="TDK45667.1"/>
    <property type="molecule type" value="Genomic_DNA"/>
</dbReference>
<dbReference type="InterPro" id="IPR005471">
    <property type="entry name" value="Tscrpt_reg_IclR_N"/>
</dbReference>
<reference evidence="6 7" key="1">
    <citation type="submission" date="2019-03" db="EMBL/GenBank/DDBJ databases">
        <title>Ruegeria lutea sp. nov., a novel strain, isolated from marine sediment, the Masan Bay, South Korea.</title>
        <authorList>
            <person name="Kim J."/>
            <person name="Kim D.-Y."/>
            <person name="Lee S.-S."/>
        </authorList>
    </citation>
    <scope>NUCLEOTIDE SEQUENCE [LARGE SCALE GENOMIC DNA]</scope>
    <source>
        <strain evidence="6 7">318-1</strain>
    </source>
</reference>
<name>A0A4V3AR88_9RHOB</name>
<dbReference type="GO" id="GO:0003700">
    <property type="term" value="F:DNA-binding transcription factor activity"/>
    <property type="evidence" value="ECO:0007669"/>
    <property type="project" value="TreeGrafter"/>
</dbReference>
<feature type="domain" description="IclR-ED" evidence="5">
    <location>
        <begin position="69"/>
        <end position="225"/>
    </location>
</feature>
<dbReference type="SMART" id="SM00346">
    <property type="entry name" value="HTH_ICLR"/>
    <property type="match status" value="1"/>
</dbReference>
<dbReference type="RefSeq" id="WP_133360282.1">
    <property type="nucleotide sequence ID" value="NZ_SMUV01000068.1"/>
</dbReference>
<dbReference type="PANTHER" id="PTHR30136">
    <property type="entry name" value="HELIX-TURN-HELIX TRANSCRIPTIONAL REGULATOR, ICLR FAMILY"/>
    <property type="match status" value="1"/>
</dbReference>
<dbReference type="InterPro" id="IPR050707">
    <property type="entry name" value="HTH_MetabolicPath_Reg"/>
</dbReference>
<keyword evidence="7" id="KW-1185">Reference proteome</keyword>
<dbReference type="PANTHER" id="PTHR30136:SF39">
    <property type="entry name" value="TRANSCRIPTIONAL REGULATORY PROTEIN"/>
    <property type="match status" value="1"/>
</dbReference>
<evidence type="ECO:0000256" key="3">
    <source>
        <dbReference type="ARBA" id="ARBA00023163"/>
    </source>
</evidence>
<dbReference type="InterPro" id="IPR014757">
    <property type="entry name" value="Tscrpt_reg_IclR_C"/>
</dbReference>
<dbReference type="Pfam" id="PF01614">
    <property type="entry name" value="IclR_C"/>
    <property type="match status" value="1"/>
</dbReference>
<keyword evidence="2" id="KW-0238">DNA-binding</keyword>
<dbReference type="InterPro" id="IPR036390">
    <property type="entry name" value="WH_DNA-bd_sf"/>
</dbReference>
<dbReference type="OrthoDB" id="9807558at2"/>
<dbReference type="Pfam" id="PF09339">
    <property type="entry name" value="HTH_IclR"/>
    <property type="match status" value="1"/>
</dbReference>
<dbReference type="PROSITE" id="PS51078">
    <property type="entry name" value="ICLR_ED"/>
    <property type="match status" value="1"/>
</dbReference>
<dbReference type="Proteomes" id="UP000295301">
    <property type="component" value="Unassembled WGS sequence"/>
</dbReference>
<gene>
    <name evidence="6" type="ORF">E1832_13460</name>
</gene>
<dbReference type="PROSITE" id="PS51077">
    <property type="entry name" value="HTH_ICLR"/>
    <property type="match status" value="1"/>
</dbReference>
<evidence type="ECO:0000259" key="4">
    <source>
        <dbReference type="PROSITE" id="PS51077"/>
    </source>
</evidence>
<dbReference type="AlphaFoldDB" id="A0A4V3AR88"/>
<evidence type="ECO:0000256" key="2">
    <source>
        <dbReference type="ARBA" id="ARBA00023125"/>
    </source>
</evidence>
<protein>
    <submittedName>
        <fullName evidence="6">IclR family transcriptional regulator</fullName>
    </submittedName>
</protein>
<organism evidence="6 7">
    <name type="scientific">Antarcticimicrobium luteum</name>
    <dbReference type="NCBI Taxonomy" id="2547397"/>
    <lineage>
        <taxon>Bacteria</taxon>
        <taxon>Pseudomonadati</taxon>
        <taxon>Pseudomonadota</taxon>
        <taxon>Alphaproteobacteria</taxon>
        <taxon>Rhodobacterales</taxon>
        <taxon>Paracoccaceae</taxon>
        <taxon>Antarcticimicrobium</taxon>
    </lineage>
</organism>
<dbReference type="InterPro" id="IPR036388">
    <property type="entry name" value="WH-like_DNA-bd_sf"/>
</dbReference>